<organism evidence="2 3">
    <name type="scientific">Canavalia gladiata</name>
    <name type="common">Sword bean</name>
    <name type="synonym">Dolichos gladiatus</name>
    <dbReference type="NCBI Taxonomy" id="3824"/>
    <lineage>
        <taxon>Eukaryota</taxon>
        <taxon>Viridiplantae</taxon>
        <taxon>Streptophyta</taxon>
        <taxon>Embryophyta</taxon>
        <taxon>Tracheophyta</taxon>
        <taxon>Spermatophyta</taxon>
        <taxon>Magnoliopsida</taxon>
        <taxon>eudicotyledons</taxon>
        <taxon>Gunneridae</taxon>
        <taxon>Pentapetalae</taxon>
        <taxon>rosids</taxon>
        <taxon>fabids</taxon>
        <taxon>Fabales</taxon>
        <taxon>Fabaceae</taxon>
        <taxon>Papilionoideae</taxon>
        <taxon>50 kb inversion clade</taxon>
        <taxon>NPAAA clade</taxon>
        <taxon>indigoferoid/millettioid clade</taxon>
        <taxon>Phaseoleae</taxon>
        <taxon>Canavalia</taxon>
    </lineage>
</organism>
<feature type="transmembrane region" description="Helical" evidence="1">
    <location>
        <begin position="21"/>
        <end position="37"/>
    </location>
</feature>
<sequence length="74" mass="8731">MMMGLHNHITDQTFTESLHAPLLYLLWIYSLTLITKLNSAPHFFSIIIIIIFFFFQLQIYPLLASQKVPKFMID</sequence>
<dbReference type="Proteomes" id="UP001367508">
    <property type="component" value="Unassembled WGS sequence"/>
</dbReference>
<evidence type="ECO:0000313" key="2">
    <source>
        <dbReference type="EMBL" id="KAK7337058.1"/>
    </source>
</evidence>
<evidence type="ECO:0000256" key="1">
    <source>
        <dbReference type="SAM" id="Phobius"/>
    </source>
</evidence>
<accession>A0AAN9LP96</accession>
<keyword evidence="3" id="KW-1185">Reference proteome</keyword>
<comment type="caution">
    <text evidence="2">The sequence shown here is derived from an EMBL/GenBank/DDBJ whole genome shotgun (WGS) entry which is preliminary data.</text>
</comment>
<dbReference type="AlphaFoldDB" id="A0AAN9LP96"/>
<keyword evidence="1" id="KW-0812">Transmembrane</keyword>
<keyword evidence="1" id="KW-0472">Membrane</keyword>
<protein>
    <submittedName>
        <fullName evidence="2">Uncharacterized protein</fullName>
    </submittedName>
</protein>
<proteinExistence type="predicted"/>
<feature type="transmembrane region" description="Helical" evidence="1">
    <location>
        <begin position="43"/>
        <end position="63"/>
    </location>
</feature>
<evidence type="ECO:0000313" key="3">
    <source>
        <dbReference type="Proteomes" id="UP001367508"/>
    </source>
</evidence>
<gene>
    <name evidence="2" type="ORF">VNO77_17616</name>
</gene>
<dbReference type="EMBL" id="JAYMYQ010000004">
    <property type="protein sequence ID" value="KAK7337058.1"/>
    <property type="molecule type" value="Genomic_DNA"/>
</dbReference>
<name>A0AAN9LP96_CANGL</name>
<reference evidence="2 3" key="1">
    <citation type="submission" date="2024-01" db="EMBL/GenBank/DDBJ databases">
        <title>The genomes of 5 underutilized Papilionoideae crops provide insights into root nodulation and disease resistanc.</title>
        <authorList>
            <person name="Jiang F."/>
        </authorList>
    </citation>
    <scope>NUCLEOTIDE SEQUENCE [LARGE SCALE GENOMIC DNA]</scope>
    <source>
        <strain evidence="2">LVBAO_FW01</strain>
        <tissue evidence="2">Leaves</tissue>
    </source>
</reference>
<keyword evidence="1" id="KW-1133">Transmembrane helix</keyword>